<evidence type="ECO:0000256" key="2">
    <source>
        <dbReference type="SAM" id="Phobius"/>
    </source>
</evidence>
<evidence type="ECO:0000313" key="3">
    <source>
        <dbReference type="EMBL" id="OZG53127.1"/>
    </source>
</evidence>
<keyword evidence="4" id="KW-1185">Reference proteome</keyword>
<feature type="transmembrane region" description="Helical" evidence="2">
    <location>
        <begin position="43"/>
        <end position="67"/>
    </location>
</feature>
<feature type="transmembrane region" description="Helical" evidence="2">
    <location>
        <begin position="73"/>
        <end position="93"/>
    </location>
</feature>
<feature type="region of interest" description="Disordered" evidence="1">
    <location>
        <begin position="1"/>
        <end position="22"/>
    </location>
</feature>
<name>A0A261F1Y5_9BIFI</name>
<evidence type="ECO:0000256" key="1">
    <source>
        <dbReference type="SAM" id="MobiDB-lite"/>
    </source>
</evidence>
<protein>
    <submittedName>
        <fullName evidence="3">Zinc ABC transporter permease</fullName>
    </submittedName>
</protein>
<feature type="transmembrane region" description="Helical" evidence="2">
    <location>
        <begin position="173"/>
        <end position="193"/>
    </location>
</feature>
<gene>
    <name evidence="3" type="ORF">ALMA_1429</name>
</gene>
<keyword evidence="2" id="KW-1133">Transmembrane helix</keyword>
<evidence type="ECO:0000313" key="4">
    <source>
        <dbReference type="Proteomes" id="UP000243657"/>
    </source>
</evidence>
<dbReference type="Pfam" id="PF11361">
    <property type="entry name" value="DUF3159"/>
    <property type="match status" value="1"/>
</dbReference>
<accession>A0A261F1Y5</accession>
<feature type="transmembrane region" description="Helical" evidence="2">
    <location>
        <begin position="124"/>
        <end position="145"/>
    </location>
</feature>
<reference evidence="3 4" key="1">
    <citation type="journal article" date="2017" name="BMC Genomics">
        <title>Comparative genomic and phylogenomic analyses of the Bifidobacteriaceae family.</title>
        <authorList>
            <person name="Lugli G.A."/>
            <person name="Milani C."/>
            <person name="Turroni F."/>
            <person name="Duranti S."/>
            <person name="Mancabelli L."/>
            <person name="Mangifesta M."/>
            <person name="Ferrario C."/>
            <person name="Modesto M."/>
            <person name="Mattarelli P."/>
            <person name="Jiri K."/>
            <person name="van Sinderen D."/>
            <person name="Ventura M."/>
        </authorList>
    </citation>
    <scope>NUCLEOTIDE SEQUENCE [LARGE SCALE GENOMIC DNA]</scope>
    <source>
        <strain evidence="3 4">DSM 24762</strain>
    </source>
</reference>
<dbReference type="InterPro" id="IPR016566">
    <property type="entry name" value="UCP010219"/>
</dbReference>
<feature type="transmembrane region" description="Helical" evidence="2">
    <location>
        <begin position="199"/>
        <end position="223"/>
    </location>
</feature>
<comment type="caution">
    <text evidence="3">The sequence shown here is derived from an EMBL/GenBank/DDBJ whole genome shotgun (WGS) entry which is preliminary data.</text>
</comment>
<keyword evidence="2" id="KW-0812">Transmembrane</keyword>
<proteinExistence type="predicted"/>
<dbReference type="RefSeq" id="WP_094727116.1">
    <property type="nucleotide sequence ID" value="NZ_JBHLWS010000001.1"/>
</dbReference>
<dbReference type="EMBL" id="MWWT01000009">
    <property type="protein sequence ID" value="OZG53127.1"/>
    <property type="molecule type" value="Genomic_DNA"/>
</dbReference>
<feature type="transmembrane region" description="Helical" evidence="2">
    <location>
        <begin position="100"/>
        <end position="118"/>
    </location>
</feature>
<sequence>MARHSQSSEQGSTQDATNSASQQNASGLRALAGAGEDGEKLDLWAALGGVRGLVEAVAPFLVFIVAYMVSKQLLLALGLVGVLLAVIIVARLIQRQTLMGAFSGMLVTLVSVAFAALQNSARDFYSPGIFINAGMAVLLLLSVLVRKPGIGWILDQFFPEPLMDRLRSAYTKATWVFIGGFTLRLAVEIPLYMTHNVDALGIARIITGVPLFAVLLAASWMIIAPARKKLAETDKD</sequence>
<dbReference type="AlphaFoldDB" id="A0A261F1Y5"/>
<dbReference type="Proteomes" id="UP000243657">
    <property type="component" value="Unassembled WGS sequence"/>
</dbReference>
<keyword evidence="2" id="KW-0472">Membrane</keyword>
<organism evidence="3 4">
    <name type="scientific">Alloscardovia macacae</name>
    <dbReference type="NCBI Taxonomy" id="1160091"/>
    <lineage>
        <taxon>Bacteria</taxon>
        <taxon>Bacillati</taxon>
        <taxon>Actinomycetota</taxon>
        <taxon>Actinomycetes</taxon>
        <taxon>Bifidobacteriales</taxon>
        <taxon>Bifidobacteriaceae</taxon>
        <taxon>Alloscardovia</taxon>
    </lineage>
</organism>